<dbReference type="AlphaFoldDB" id="A0A4Z2I1E1"/>
<dbReference type="EMBL" id="SRLO01000155">
    <property type="protein sequence ID" value="TNN71043.1"/>
    <property type="molecule type" value="Genomic_DNA"/>
</dbReference>
<name>A0A4Z2I1E1_9TELE</name>
<accession>A0A4Z2I1E1</accession>
<feature type="chain" id="PRO_5021276438" description="Secreted protein" evidence="1">
    <location>
        <begin position="16"/>
        <end position="115"/>
    </location>
</feature>
<organism evidence="2 3">
    <name type="scientific">Liparis tanakae</name>
    <name type="common">Tanaka's snailfish</name>
    <dbReference type="NCBI Taxonomy" id="230148"/>
    <lineage>
        <taxon>Eukaryota</taxon>
        <taxon>Metazoa</taxon>
        <taxon>Chordata</taxon>
        <taxon>Craniata</taxon>
        <taxon>Vertebrata</taxon>
        <taxon>Euteleostomi</taxon>
        <taxon>Actinopterygii</taxon>
        <taxon>Neopterygii</taxon>
        <taxon>Teleostei</taxon>
        <taxon>Neoteleostei</taxon>
        <taxon>Acanthomorphata</taxon>
        <taxon>Eupercaria</taxon>
        <taxon>Perciformes</taxon>
        <taxon>Cottioidei</taxon>
        <taxon>Cottales</taxon>
        <taxon>Liparidae</taxon>
        <taxon>Liparis</taxon>
    </lineage>
</organism>
<comment type="caution">
    <text evidence="2">The sequence shown here is derived from an EMBL/GenBank/DDBJ whole genome shotgun (WGS) entry which is preliminary data.</text>
</comment>
<evidence type="ECO:0008006" key="4">
    <source>
        <dbReference type="Google" id="ProtNLM"/>
    </source>
</evidence>
<proteinExistence type="predicted"/>
<evidence type="ECO:0000256" key="1">
    <source>
        <dbReference type="SAM" id="SignalP"/>
    </source>
</evidence>
<feature type="signal peptide" evidence="1">
    <location>
        <begin position="1"/>
        <end position="15"/>
    </location>
</feature>
<keyword evidence="1" id="KW-0732">Signal</keyword>
<dbReference type="Proteomes" id="UP000314294">
    <property type="component" value="Unassembled WGS sequence"/>
</dbReference>
<reference evidence="2 3" key="1">
    <citation type="submission" date="2019-03" db="EMBL/GenBank/DDBJ databases">
        <title>First draft genome of Liparis tanakae, snailfish: a comprehensive survey of snailfish specific genes.</title>
        <authorList>
            <person name="Kim W."/>
            <person name="Song I."/>
            <person name="Jeong J.-H."/>
            <person name="Kim D."/>
            <person name="Kim S."/>
            <person name="Ryu S."/>
            <person name="Song J.Y."/>
            <person name="Lee S.K."/>
        </authorList>
    </citation>
    <scope>NUCLEOTIDE SEQUENCE [LARGE SCALE GENOMIC DNA]</scope>
    <source>
        <tissue evidence="2">Muscle</tissue>
    </source>
</reference>
<keyword evidence="3" id="KW-1185">Reference proteome</keyword>
<evidence type="ECO:0000313" key="2">
    <source>
        <dbReference type="EMBL" id="TNN71043.1"/>
    </source>
</evidence>
<sequence>MNILIARLFAATLLAAVPRQSHKDTVLCLWLRADGNFTASTTERVDLGTNDTAIVRLSAYLCSYCGANQPTNAPHESFSVHLCENLVGALDSSEGVKRHGAIRGLSRRNNMSLQN</sequence>
<evidence type="ECO:0000313" key="3">
    <source>
        <dbReference type="Proteomes" id="UP000314294"/>
    </source>
</evidence>
<protein>
    <recommendedName>
        <fullName evidence="4">Secreted protein</fullName>
    </recommendedName>
</protein>
<gene>
    <name evidence="2" type="ORF">EYF80_018704</name>
</gene>